<feature type="transmembrane region" description="Helical" evidence="1">
    <location>
        <begin position="6"/>
        <end position="32"/>
    </location>
</feature>
<keyword evidence="1" id="KW-0812">Transmembrane</keyword>
<dbReference type="AlphaFoldDB" id="A0A0A9FXD4"/>
<evidence type="ECO:0000256" key="1">
    <source>
        <dbReference type="SAM" id="Phobius"/>
    </source>
</evidence>
<keyword evidence="1" id="KW-0472">Membrane</keyword>
<dbReference type="EMBL" id="GBRH01180964">
    <property type="protein sequence ID" value="JAE16932.1"/>
    <property type="molecule type" value="Transcribed_RNA"/>
</dbReference>
<organism evidence="2">
    <name type="scientific">Arundo donax</name>
    <name type="common">Giant reed</name>
    <name type="synonym">Donax arundinaceus</name>
    <dbReference type="NCBI Taxonomy" id="35708"/>
    <lineage>
        <taxon>Eukaryota</taxon>
        <taxon>Viridiplantae</taxon>
        <taxon>Streptophyta</taxon>
        <taxon>Embryophyta</taxon>
        <taxon>Tracheophyta</taxon>
        <taxon>Spermatophyta</taxon>
        <taxon>Magnoliopsida</taxon>
        <taxon>Liliopsida</taxon>
        <taxon>Poales</taxon>
        <taxon>Poaceae</taxon>
        <taxon>PACMAD clade</taxon>
        <taxon>Arundinoideae</taxon>
        <taxon>Arundineae</taxon>
        <taxon>Arundo</taxon>
    </lineage>
</organism>
<protein>
    <submittedName>
        <fullName evidence="2">Uncharacterized protein</fullName>
    </submittedName>
</protein>
<accession>A0A0A9FXD4</accession>
<proteinExistence type="predicted"/>
<reference evidence="2" key="2">
    <citation type="journal article" date="2015" name="Data Brief">
        <title>Shoot transcriptome of the giant reed, Arundo donax.</title>
        <authorList>
            <person name="Barrero R.A."/>
            <person name="Guerrero F.D."/>
            <person name="Moolhuijzen P."/>
            <person name="Goolsby J.A."/>
            <person name="Tidwell J."/>
            <person name="Bellgard S.E."/>
            <person name="Bellgard M.I."/>
        </authorList>
    </citation>
    <scope>NUCLEOTIDE SEQUENCE</scope>
    <source>
        <tissue evidence="2">Shoot tissue taken approximately 20 cm above the soil surface</tissue>
    </source>
</reference>
<sequence>MLGNHLMATFFFLMMLLISMALFGTASDCGFWRILHKL</sequence>
<keyword evidence="1" id="KW-1133">Transmembrane helix</keyword>
<name>A0A0A9FXD4_ARUDO</name>
<reference evidence="2" key="1">
    <citation type="submission" date="2014-09" db="EMBL/GenBank/DDBJ databases">
        <authorList>
            <person name="Magalhaes I.L.F."/>
            <person name="Oliveira U."/>
            <person name="Santos F.R."/>
            <person name="Vidigal T.H.D.A."/>
            <person name="Brescovit A.D."/>
            <person name="Santos A.J."/>
        </authorList>
    </citation>
    <scope>NUCLEOTIDE SEQUENCE</scope>
    <source>
        <tissue evidence="2">Shoot tissue taken approximately 20 cm above the soil surface</tissue>
    </source>
</reference>
<evidence type="ECO:0000313" key="2">
    <source>
        <dbReference type="EMBL" id="JAE16932.1"/>
    </source>
</evidence>